<evidence type="ECO:0000313" key="5">
    <source>
        <dbReference type="Proteomes" id="UP000020467"/>
    </source>
</evidence>
<evidence type="ECO:0000256" key="1">
    <source>
        <dbReference type="ARBA" id="ARBA00022737"/>
    </source>
</evidence>
<protein>
    <submittedName>
        <fullName evidence="4">Pentatricopeptide repeat domain-containing protein</fullName>
    </submittedName>
</protein>
<dbReference type="PANTHER" id="PTHR47942">
    <property type="entry name" value="TETRATRICOPEPTIDE REPEAT (TPR)-LIKE SUPERFAMILY PROTEIN-RELATED"/>
    <property type="match status" value="1"/>
</dbReference>
<dbReference type="PROSITE" id="PS51375">
    <property type="entry name" value="PPR"/>
    <property type="match status" value="2"/>
</dbReference>
<feature type="compositionally biased region" description="Polar residues" evidence="3">
    <location>
        <begin position="116"/>
        <end position="138"/>
    </location>
</feature>
<feature type="region of interest" description="Disordered" evidence="3">
    <location>
        <begin position="92"/>
        <end position="191"/>
    </location>
</feature>
<accession>A0A010Q832</accession>
<dbReference type="KEGG" id="cfj:CFIO01_00452"/>
<dbReference type="OrthoDB" id="185373at2759"/>
<dbReference type="STRING" id="1445577.A0A010Q832"/>
<feature type="compositionally biased region" description="Acidic residues" evidence="3">
    <location>
        <begin position="157"/>
        <end position="173"/>
    </location>
</feature>
<dbReference type="EMBL" id="JARH01000874">
    <property type="protein sequence ID" value="EXF75967.1"/>
    <property type="molecule type" value="Genomic_DNA"/>
</dbReference>
<feature type="compositionally biased region" description="Basic and acidic residues" evidence="3">
    <location>
        <begin position="139"/>
        <end position="152"/>
    </location>
</feature>
<dbReference type="Proteomes" id="UP000020467">
    <property type="component" value="Unassembled WGS sequence"/>
</dbReference>
<dbReference type="InterPro" id="IPR002885">
    <property type="entry name" value="PPR_rpt"/>
</dbReference>
<evidence type="ECO:0000256" key="2">
    <source>
        <dbReference type="PROSITE-ProRule" id="PRU00708"/>
    </source>
</evidence>
<feature type="compositionally biased region" description="Polar residues" evidence="3">
    <location>
        <begin position="1136"/>
        <end position="1154"/>
    </location>
</feature>
<dbReference type="InterPro" id="IPR051222">
    <property type="entry name" value="PPR/CCM1_RNA-binding"/>
</dbReference>
<evidence type="ECO:0000313" key="4">
    <source>
        <dbReference type="EMBL" id="EXF75967.1"/>
    </source>
</evidence>
<evidence type="ECO:0000256" key="3">
    <source>
        <dbReference type="SAM" id="MobiDB-lite"/>
    </source>
</evidence>
<keyword evidence="1" id="KW-0677">Repeat</keyword>
<organism evidence="4 5">
    <name type="scientific">Colletotrichum fioriniae PJ7</name>
    <dbReference type="NCBI Taxonomy" id="1445577"/>
    <lineage>
        <taxon>Eukaryota</taxon>
        <taxon>Fungi</taxon>
        <taxon>Dikarya</taxon>
        <taxon>Ascomycota</taxon>
        <taxon>Pezizomycotina</taxon>
        <taxon>Sordariomycetes</taxon>
        <taxon>Hypocreomycetidae</taxon>
        <taxon>Glomerellales</taxon>
        <taxon>Glomerellaceae</taxon>
        <taxon>Colletotrichum</taxon>
        <taxon>Colletotrichum acutatum species complex</taxon>
    </lineage>
</organism>
<name>A0A010Q832_9PEZI</name>
<dbReference type="Pfam" id="PF13812">
    <property type="entry name" value="PPR_3"/>
    <property type="match status" value="1"/>
</dbReference>
<keyword evidence="5" id="KW-1185">Reference proteome</keyword>
<dbReference type="HOGENOM" id="CLU_003430_0_1_1"/>
<feature type="region of interest" description="Disordered" evidence="3">
    <location>
        <begin position="1092"/>
        <end position="1111"/>
    </location>
</feature>
<sequence>MLERTAATLESCTSLHALPSATRQLRSQRRLHTGFWQHGAASIDISSYLLAVRSHATEQPTYSDPPPTPPETLAASTFLLDFLYPSGTASFLRRASPGRPHDHLASIRRLPRRSRPFTSSTVATFTTDPDSPETLSTNRGDEPAVQDRRYEYQQDVDPAEENDFEAEEDEDGYDITSSHDTHSGPSYAGAGSRPQLMRDLMADQDTEYFGSIWQLYSQLEPSLQPDFRPEIIEYLYRSANVIDARRVALLFPQIDDSQWTTLTLTSVVTAYLRLGREKEALRLYHTALDEKAFVCGLDELLGHFFAKGDWKTVNQVWASYHTVYLAKGINCGKLPRLAATPDLGALAMSFAKEVEAQEPEVAQRLRILLNKAVRRAIQQPCKPKEALPLLKLIEKDQSKWFNIYLSEALARGQREGLAEVYRVYRSFPKTRPHWRILHGMFDIFYPEDVVGLEQVYEDYHTSYGGLDRWGFRKFLKYYASRGDVKSLERLWDNYVSAYRHRHVLREPETFNYVINAYANLQDYKSARRFFDEMRDKHGVTPNTESWNQLLKSTYANYGLAMSVFEELCESVSPDKYSFATIMSTSSTDGDIAKTLQLLERAKSLGIEPDTTMLEKVIRAYSWHDRTRAMLSVCIDAHANNVPGDHAILWNAVLRSQAQRRNLPAVARDLEAMAKQGVKWTPETHTQLLRALVRCGQTQMAYRLLRSAAFEKSFKVVPDHFETVVQAALDDRHLGLARKLTKQSRRYKTKSVKGRIDQARIMMKQQLFAYNQDRNNADGVEELMAYIRDLANIVYTSVDLGPSGSSIRRADSLHRLRVLLDKAIQLFAAYGDYDSVRELQQLQRDITAATTSSVNNETPVQWLYYMMKEDASNKKYEEALAKWRQMHDRVLAIARPAEWGGNRRAVLPRHRYRLSKPFETFTRICVELQSRARLKRGFEKLLSSGFMLERRALNLLVQGLARTGAWMDACKVCEEYLMLRWTGWQQNRIRAQVKRNLPLVTRRVQSSSQVLRPTSYTIILLSKEYHDLRRTAMWSGEAVRKFNTFKELCPRLADALRTMVYTGVGIEKELYGTQKRWQEVRPEEVLSEIGEPRREGGILGSQTEPLSFTTGGVTIDGLRTRVSSSSVPREEVVGSQPERTLSAEQPESLSFTTGGVTIDGLRTRGSSSSGQILLPREEDVISQPENTLLAQKPEHSSSSSMTTGGVTINGLRTRGPSSSARRRPTKPMGTWCV</sequence>
<gene>
    <name evidence="4" type="ORF">CFIO01_00452</name>
</gene>
<feature type="repeat" description="PPR" evidence="2">
    <location>
        <begin position="574"/>
        <end position="608"/>
    </location>
</feature>
<reference evidence="4 5" key="1">
    <citation type="submission" date="2014-02" db="EMBL/GenBank/DDBJ databases">
        <title>The genome sequence of Colletotrichum fioriniae PJ7.</title>
        <authorList>
            <person name="Baroncelli R."/>
            <person name="Thon M.R."/>
        </authorList>
    </citation>
    <scope>NUCLEOTIDE SEQUENCE [LARGE SCALE GENOMIC DNA]</scope>
    <source>
        <strain evidence="4 5">PJ7</strain>
    </source>
</reference>
<comment type="caution">
    <text evidence="4">The sequence shown here is derived from an EMBL/GenBank/DDBJ whole genome shotgun (WGS) entry which is preliminary data.</text>
</comment>
<feature type="repeat" description="PPR" evidence="2">
    <location>
        <begin position="506"/>
        <end position="536"/>
    </location>
</feature>
<dbReference type="Gene3D" id="1.25.40.10">
    <property type="entry name" value="Tetratricopeptide repeat domain"/>
    <property type="match status" value="2"/>
</dbReference>
<dbReference type="AlphaFoldDB" id="A0A010Q832"/>
<feature type="region of interest" description="Disordered" evidence="3">
    <location>
        <begin position="1118"/>
        <end position="1232"/>
    </location>
</feature>
<dbReference type="InterPro" id="IPR011990">
    <property type="entry name" value="TPR-like_helical_dom_sf"/>
</dbReference>
<proteinExistence type="predicted"/>
<dbReference type="NCBIfam" id="TIGR00756">
    <property type="entry name" value="PPR"/>
    <property type="match status" value="1"/>
</dbReference>
<dbReference type="eggNOG" id="KOG4197">
    <property type="taxonomic scope" value="Eukaryota"/>
</dbReference>
<feature type="compositionally biased region" description="Polar residues" evidence="3">
    <location>
        <begin position="1099"/>
        <end position="1111"/>
    </location>
</feature>